<accession>A0AB74UMM0</accession>
<evidence type="ECO:0000313" key="1">
    <source>
        <dbReference type="EMBL" id="XHV10704.1"/>
    </source>
</evidence>
<organism evidence="1">
    <name type="scientific">Caulobacter phage BL57</name>
    <dbReference type="NCBI Taxonomy" id="3348355"/>
    <lineage>
        <taxon>Viruses</taxon>
    </lineage>
</organism>
<proteinExistence type="predicted"/>
<sequence>MSDARIMVFHDPFGRMVRFLPSLLHEREGLISEGFYHYEGERLRHTQAGWVCHILACEINPRRAHERTTLRLNHRLYWRSKSQDKPFEGKEEDYLPQTKAILADLERRGYITASPYHKTQEAWSLVY</sequence>
<gene>
    <name evidence="1" type="ORF">BL57_232c</name>
</gene>
<dbReference type="EMBL" id="PQ287320">
    <property type="protein sequence ID" value="XHV10704.1"/>
    <property type="molecule type" value="Genomic_DNA"/>
</dbReference>
<protein>
    <submittedName>
        <fullName evidence="1">Uncharacterized protein</fullName>
    </submittedName>
</protein>
<reference evidence="1" key="1">
    <citation type="submission" date="2024-10" db="EMBL/GenBank/DDBJ databases">
        <title>Genetic diversity among independent isolates of the Dolichocephalovirinae subfamily.</title>
        <authorList>
            <person name="Ely B."/>
            <person name="Thomas Q."/>
            <person name="Mohammadi T."/>
        </authorList>
    </citation>
    <scope>NUCLEOTIDE SEQUENCE</scope>
</reference>
<name>A0AB74UMM0_9VIRU</name>